<protein>
    <submittedName>
        <fullName evidence="3">MerR family transcriptional regulator</fullName>
    </submittedName>
</protein>
<proteinExistence type="predicted"/>
<dbReference type="RefSeq" id="WP_239123646.1">
    <property type="nucleotide sequence ID" value="NZ_BONY01000011.1"/>
</dbReference>
<sequence length="237" mass="26078">MPAEQAARDPSLLSIGEVLTQLRVDYPDTTISKLRFLETEGLVQPQRTQSGYRKYSGDDVARLRYVLAAQRDQYLPLRVIRQQLDDGAHVAPPPSAPQRPALVAVRDLEPPGPPDARLRRSELCSRAEISDETLAGLEQHGLIAPRPGGWYDADALAVAEVAGLLAQYGIEARHLRPYKVAADREAGLFAQIIAPLMRQQSPGREARAEAAMRELMLLSQRLHLALLRSGLNDTLGP</sequence>
<reference evidence="3" key="1">
    <citation type="submission" date="2021-01" db="EMBL/GenBank/DDBJ databases">
        <title>Whole genome shotgun sequence of Rhizocola hellebori NBRC 109834.</title>
        <authorList>
            <person name="Komaki H."/>
            <person name="Tamura T."/>
        </authorList>
    </citation>
    <scope>NUCLEOTIDE SEQUENCE</scope>
    <source>
        <strain evidence="3">NBRC 109834</strain>
    </source>
</reference>
<accession>A0A8J3Q585</accession>
<evidence type="ECO:0000256" key="1">
    <source>
        <dbReference type="ARBA" id="ARBA00023125"/>
    </source>
</evidence>
<gene>
    <name evidence="3" type="ORF">Rhe02_21320</name>
</gene>
<dbReference type="InterPro" id="IPR047057">
    <property type="entry name" value="MerR_fam"/>
</dbReference>
<dbReference type="Pfam" id="PF13411">
    <property type="entry name" value="MerR_1"/>
    <property type="match status" value="1"/>
</dbReference>
<dbReference type="InterPro" id="IPR009061">
    <property type="entry name" value="DNA-bd_dom_put_sf"/>
</dbReference>
<dbReference type="CDD" id="cd00592">
    <property type="entry name" value="HTH_MerR-like"/>
    <property type="match status" value="1"/>
</dbReference>
<dbReference type="GO" id="GO:0003677">
    <property type="term" value="F:DNA binding"/>
    <property type="evidence" value="ECO:0007669"/>
    <property type="project" value="UniProtKB-KW"/>
</dbReference>
<dbReference type="Gene3D" id="1.10.1660.10">
    <property type="match status" value="1"/>
</dbReference>
<dbReference type="SUPFAM" id="SSF46955">
    <property type="entry name" value="Putative DNA-binding domain"/>
    <property type="match status" value="1"/>
</dbReference>
<dbReference type="EMBL" id="BONY01000011">
    <property type="protein sequence ID" value="GIH04065.1"/>
    <property type="molecule type" value="Genomic_DNA"/>
</dbReference>
<keyword evidence="4" id="KW-1185">Reference proteome</keyword>
<keyword evidence="1" id="KW-0238">DNA-binding</keyword>
<organism evidence="3 4">
    <name type="scientific">Rhizocola hellebori</name>
    <dbReference type="NCBI Taxonomy" id="1392758"/>
    <lineage>
        <taxon>Bacteria</taxon>
        <taxon>Bacillati</taxon>
        <taxon>Actinomycetota</taxon>
        <taxon>Actinomycetes</taxon>
        <taxon>Micromonosporales</taxon>
        <taxon>Micromonosporaceae</taxon>
        <taxon>Rhizocola</taxon>
    </lineage>
</organism>
<dbReference type="PROSITE" id="PS50937">
    <property type="entry name" value="HTH_MERR_2"/>
    <property type="match status" value="1"/>
</dbReference>
<feature type="domain" description="HTH merR-type" evidence="2">
    <location>
        <begin position="34"/>
        <end position="86"/>
    </location>
</feature>
<dbReference type="Proteomes" id="UP000612899">
    <property type="component" value="Unassembled WGS sequence"/>
</dbReference>
<dbReference type="PANTHER" id="PTHR30204">
    <property type="entry name" value="REDOX-CYCLING DRUG-SENSING TRANSCRIPTIONAL ACTIVATOR SOXR"/>
    <property type="match status" value="1"/>
</dbReference>
<dbReference type="InterPro" id="IPR000551">
    <property type="entry name" value="MerR-type_HTH_dom"/>
</dbReference>
<dbReference type="GO" id="GO:0003700">
    <property type="term" value="F:DNA-binding transcription factor activity"/>
    <property type="evidence" value="ECO:0007669"/>
    <property type="project" value="InterPro"/>
</dbReference>
<name>A0A8J3Q585_9ACTN</name>
<evidence type="ECO:0000259" key="2">
    <source>
        <dbReference type="PROSITE" id="PS50937"/>
    </source>
</evidence>
<dbReference type="SMART" id="SM00422">
    <property type="entry name" value="HTH_MERR"/>
    <property type="match status" value="1"/>
</dbReference>
<evidence type="ECO:0000313" key="4">
    <source>
        <dbReference type="Proteomes" id="UP000612899"/>
    </source>
</evidence>
<dbReference type="PANTHER" id="PTHR30204:SF89">
    <property type="entry name" value="HTH MERR-TYPE DOMAIN-CONTAINING PROTEIN"/>
    <property type="match status" value="1"/>
</dbReference>
<evidence type="ECO:0000313" key="3">
    <source>
        <dbReference type="EMBL" id="GIH04065.1"/>
    </source>
</evidence>
<dbReference type="AlphaFoldDB" id="A0A8J3Q585"/>
<comment type="caution">
    <text evidence="3">The sequence shown here is derived from an EMBL/GenBank/DDBJ whole genome shotgun (WGS) entry which is preliminary data.</text>
</comment>